<evidence type="ECO:0000313" key="2">
    <source>
        <dbReference type="Proteomes" id="UP001230654"/>
    </source>
</evidence>
<accession>A0ABU0NIA9</accession>
<comment type="caution">
    <text evidence="1">The sequence shown here is derived from an EMBL/GenBank/DDBJ whole genome shotgun (WGS) entry which is preliminary data.</text>
</comment>
<dbReference type="EMBL" id="JAUSWV010000002">
    <property type="protein sequence ID" value="MDQ0578849.1"/>
    <property type="molecule type" value="Genomic_DNA"/>
</dbReference>
<dbReference type="Proteomes" id="UP001230654">
    <property type="component" value="Unassembled WGS sequence"/>
</dbReference>
<organism evidence="1 2">
    <name type="scientific">Streptomyces rishiriensis</name>
    <dbReference type="NCBI Taxonomy" id="68264"/>
    <lineage>
        <taxon>Bacteria</taxon>
        <taxon>Bacillati</taxon>
        <taxon>Actinomycetota</taxon>
        <taxon>Actinomycetes</taxon>
        <taxon>Kitasatosporales</taxon>
        <taxon>Streptomycetaceae</taxon>
        <taxon>Streptomyces</taxon>
    </lineage>
</organism>
<gene>
    <name evidence="1" type="ORF">QF030_001027</name>
</gene>
<name>A0ABU0NIA9_STRRH</name>
<dbReference type="RefSeq" id="WP_307161419.1">
    <property type="nucleotide sequence ID" value="NZ_JAUSWV010000002.1"/>
</dbReference>
<keyword evidence="2" id="KW-1185">Reference proteome</keyword>
<protein>
    <submittedName>
        <fullName evidence="1">Uncharacterized protein</fullName>
    </submittedName>
</protein>
<reference evidence="1 2" key="1">
    <citation type="submission" date="2023-07" db="EMBL/GenBank/DDBJ databases">
        <title>Comparative genomics of wheat-associated soil bacteria to identify genetic determinants of phenazine resistance.</title>
        <authorList>
            <person name="Mouncey N."/>
        </authorList>
    </citation>
    <scope>NUCLEOTIDE SEQUENCE [LARGE SCALE GENOMIC DNA]</scope>
    <source>
        <strain evidence="1 2">B2I6</strain>
    </source>
</reference>
<proteinExistence type="predicted"/>
<sequence length="44" mass="4635">MAERAADVLAPVLPPEPHLAACARTGARGAEHPYPHLSYDGAVR</sequence>
<evidence type="ECO:0000313" key="1">
    <source>
        <dbReference type="EMBL" id="MDQ0578849.1"/>
    </source>
</evidence>